<dbReference type="GO" id="GO:0005737">
    <property type="term" value="C:cytoplasm"/>
    <property type="evidence" value="ECO:0007669"/>
    <property type="project" value="UniProtKB-SubCell"/>
</dbReference>
<proteinExistence type="inferred from homology"/>
<dbReference type="GO" id="GO:0004359">
    <property type="term" value="F:glutaminase activity"/>
    <property type="evidence" value="ECO:0007669"/>
    <property type="project" value="UniProtKB-EC"/>
</dbReference>
<evidence type="ECO:0000256" key="8">
    <source>
        <dbReference type="ARBA" id="ARBA00047838"/>
    </source>
</evidence>
<dbReference type="HOGENOM" id="CLU_071837_0_0_2"/>
<dbReference type="MEROPS" id="C26.965"/>
<evidence type="ECO:0000256" key="9">
    <source>
        <dbReference type="ARBA" id="ARBA00049534"/>
    </source>
</evidence>
<keyword evidence="14" id="KW-1185">Reference proteome</keyword>
<comment type="function">
    <text evidence="10">IGPS catalyzes the conversion of PRFAR and glutamine to IGP, AICAR and glutamate. The HisH subunit catalyzes the hydrolysis of glutamine to glutamate and ammonia as part of the synthesis of IGP and AICAR. The resulting ammonia molecule is channeled to the active site of HisF.</text>
</comment>
<dbReference type="GO" id="GO:0016829">
    <property type="term" value="F:lyase activity"/>
    <property type="evidence" value="ECO:0007669"/>
    <property type="project" value="UniProtKB-KW"/>
</dbReference>
<evidence type="ECO:0000256" key="11">
    <source>
        <dbReference type="PIRSR" id="PIRSR000495-1"/>
    </source>
</evidence>
<comment type="catalytic activity">
    <reaction evidence="8 10">
        <text>5-[(5-phospho-1-deoxy-D-ribulos-1-ylimino)methylamino]-1-(5-phospho-beta-D-ribosyl)imidazole-4-carboxamide + L-glutamine = D-erythro-1-(imidazol-4-yl)glycerol 3-phosphate + 5-amino-1-(5-phospho-beta-D-ribosyl)imidazole-4-carboxamide + L-glutamate + H(+)</text>
        <dbReference type="Rhea" id="RHEA:24793"/>
        <dbReference type="ChEBI" id="CHEBI:15378"/>
        <dbReference type="ChEBI" id="CHEBI:29985"/>
        <dbReference type="ChEBI" id="CHEBI:58278"/>
        <dbReference type="ChEBI" id="CHEBI:58359"/>
        <dbReference type="ChEBI" id="CHEBI:58475"/>
        <dbReference type="ChEBI" id="CHEBI:58525"/>
        <dbReference type="EC" id="4.3.2.10"/>
    </reaction>
</comment>
<dbReference type="InterPro" id="IPR029062">
    <property type="entry name" value="Class_I_gatase-like"/>
</dbReference>
<dbReference type="PROSITE" id="PS51273">
    <property type="entry name" value="GATASE_TYPE_1"/>
    <property type="match status" value="1"/>
</dbReference>
<dbReference type="NCBIfam" id="TIGR01855">
    <property type="entry name" value="IMP_synth_hisH"/>
    <property type="match status" value="1"/>
</dbReference>
<dbReference type="PANTHER" id="PTHR42701">
    <property type="entry name" value="IMIDAZOLE GLYCEROL PHOSPHATE SYNTHASE SUBUNIT HISH"/>
    <property type="match status" value="1"/>
</dbReference>
<dbReference type="KEGG" id="iho:Igni_0030"/>
<keyword evidence="7 10" id="KW-0456">Lyase</keyword>
<dbReference type="HAMAP" id="MF_00278">
    <property type="entry name" value="HisH"/>
    <property type="match status" value="1"/>
</dbReference>
<dbReference type="EC" id="4.3.2.10" evidence="10"/>
<dbReference type="PhylomeDB" id="A8A8G2"/>
<evidence type="ECO:0000256" key="1">
    <source>
        <dbReference type="ARBA" id="ARBA00005091"/>
    </source>
</evidence>
<evidence type="ECO:0000256" key="4">
    <source>
        <dbReference type="ARBA" id="ARBA00022801"/>
    </source>
</evidence>
<name>A8A8G2_IGNH4</name>
<comment type="subunit">
    <text evidence="2 10">Heterodimer of HisH and HisF.</text>
</comment>
<dbReference type="InterPro" id="IPR017926">
    <property type="entry name" value="GATASE"/>
</dbReference>
<evidence type="ECO:0000256" key="6">
    <source>
        <dbReference type="ARBA" id="ARBA00023102"/>
    </source>
</evidence>
<reference evidence="13 14" key="1">
    <citation type="journal article" date="2008" name="Genome Biol.">
        <title>A genomic analysis of the archaeal system Ignicoccus hospitalis-Nanoarchaeum equitans.</title>
        <authorList>
            <person name="Podar M."/>
            <person name="Anderson I."/>
            <person name="Makarova K.S."/>
            <person name="Elkins J.G."/>
            <person name="Ivanova N."/>
            <person name="Wall M.A."/>
            <person name="Lykidis A."/>
            <person name="Mavromatis K."/>
            <person name="Sun H."/>
            <person name="Hudson M.E."/>
            <person name="Chen W."/>
            <person name="Deciu C."/>
            <person name="Hutchison D."/>
            <person name="Eads J.R."/>
            <person name="Anderson A."/>
            <person name="Fernandes F."/>
            <person name="Szeto E."/>
            <person name="Lapidus A."/>
            <person name="Kyrpides N.C."/>
            <person name="Saier M.H.Jr."/>
            <person name="Richardson P.M."/>
            <person name="Rachel R."/>
            <person name="Huber H."/>
            <person name="Eisen J.A."/>
            <person name="Koonin E.V."/>
            <person name="Keller M."/>
            <person name="Stetter K.O."/>
        </authorList>
    </citation>
    <scope>NUCLEOTIDE SEQUENCE [LARGE SCALE GENOMIC DNA]</scope>
    <source>
        <strain evidence="14">KIN4/I / DSM 18386 / JCM 14125</strain>
    </source>
</reference>
<dbReference type="EMBL" id="CP000816">
    <property type="protein sequence ID" value="ABU81214.1"/>
    <property type="molecule type" value="Genomic_DNA"/>
</dbReference>
<feature type="active site" description="Nucleophile" evidence="10 11">
    <location>
        <position position="77"/>
    </location>
</feature>
<dbReference type="Pfam" id="PF00117">
    <property type="entry name" value="GATase"/>
    <property type="match status" value="1"/>
</dbReference>
<sequence length="197" mass="21710">MLAAIVNYGIGNLFSVKKGFERAGFRVVVSNDKEVLKGSDVIVLPGVGSHKAAIANMTSLGIVDVIKEVDNFKFGICLGMQLLYEESEEGGLKGLGILKGKVIRLRGVPKVPHMGWNTVVGESPLLEGLSGEYFYFAHSYYKEYEGRKEEEAVSDYEGVKITALVCSGKVCATQFHPEKSYVNGVRLLKNFYTYARR</sequence>
<organism evidence="13 14">
    <name type="scientific">Ignicoccus hospitalis (strain KIN4/I / DSM 18386 / JCM 14125)</name>
    <dbReference type="NCBI Taxonomy" id="453591"/>
    <lineage>
        <taxon>Archaea</taxon>
        <taxon>Thermoproteota</taxon>
        <taxon>Thermoprotei</taxon>
        <taxon>Desulfurococcales</taxon>
        <taxon>Desulfurococcaceae</taxon>
        <taxon>Ignicoccus</taxon>
    </lineage>
</organism>
<dbReference type="STRING" id="453591.Igni_0030"/>
<dbReference type="EC" id="3.5.1.2" evidence="10"/>
<keyword evidence="4 10" id="KW-0378">Hydrolase</keyword>
<gene>
    <name evidence="10" type="primary">hisH</name>
    <name evidence="13" type="ordered locus">Igni_0030</name>
</gene>
<dbReference type="CDD" id="cd01748">
    <property type="entry name" value="GATase1_IGP_Synthase"/>
    <property type="match status" value="1"/>
</dbReference>
<dbReference type="GO" id="GO:0000107">
    <property type="term" value="F:imidazoleglycerol-phosphate synthase activity"/>
    <property type="evidence" value="ECO:0007669"/>
    <property type="project" value="UniProtKB-UniRule"/>
</dbReference>
<evidence type="ECO:0000259" key="12">
    <source>
        <dbReference type="Pfam" id="PF00117"/>
    </source>
</evidence>
<comment type="subcellular location">
    <subcellularLocation>
        <location evidence="10">Cytoplasm</location>
    </subcellularLocation>
</comment>
<feature type="domain" description="Glutamine amidotransferase" evidence="12">
    <location>
        <begin position="6"/>
        <end position="192"/>
    </location>
</feature>
<protein>
    <recommendedName>
        <fullName evidence="10">Imidazole glycerol phosphate synthase subunit HisH</fullName>
        <ecNumber evidence="10">4.3.2.10</ecNumber>
    </recommendedName>
    <alternativeName>
        <fullName evidence="10">IGP synthase glutaminase subunit</fullName>
        <ecNumber evidence="10">3.5.1.2</ecNumber>
    </alternativeName>
    <alternativeName>
        <fullName evidence="10">IGP synthase subunit HisH</fullName>
    </alternativeName>
    <alternativeName>
        <fullName evidence="10">ImGP synthase subunit HisH</fullName>
        <shortName evidence="10">IGPS subunit HisH</shortName>
    </alternativeName>
</protein>
<dbReference type="Gene3D" id="3.40.50.880">
    <property type="match status" value="1"/>
</dbReference>
<keyword evidence="5 10" id="KW-0315">Glutamine amidotransferase</keyword>
<evidence type="ECO:0000256" key="5">
    <source>
        <dbReference type="ARBA" id="ARBA00022962"/>
    </source>
</evidence>
<keyword evidence="3 10" id="KW-0028">Amino-acid biosynthesis</keyword>
<comment type="pathway">
    <text evidence="1 10">Amino-acid biosynthesis; L-histidine biosynthesis; L-histidine from 5-phospho-alpha-D-ribose 1-diphosphate: step 5/9.</text>
</comment>
<feature type="active site" evidence="10 11">
    <location>
        <position position="178"/>
    </location>
</feature>
<evidence type="ECO:0000256" key="7">
    <source>
        <dbReference type="ARBA" id="ARBA00023239"/>
    </source>
</evidence>
<keyword evidence="6 10" id="KW-0368">Histidine biosynthesis</keyword>
<dbReference type="Proteomes" id="UP000000262">
    <property type="component" value="Chromosome"/>
</dbReference>
<dbReference type="GO" id="GO:0000105">
    <property type="term" value="P:L-histidine biosynthetic process"/>
    <property type="evidence" value="ECO:0007669"/>
    <property type="project" value="UniProtKB-UniRule"/>
</dbReference>
<dbReference type="UniPathway" id="UPA00031">
    <property type="reaction ID" value="UER00010"/>
</dbReference>
<dbReference type="PIRSF" id="PIRSF000495">
    <property type="entry name" value="Amidotransf_hisH"/>
    <property type="match status" value="1"/>
</dbReference>
<evidence type="ECO:0000313" key="13">
    <source>
        <dbReference type="EMBL" id="ABU81214.1"/>
    </source>
</evidence>
<keyword evidence="10" id="KW-0963">Cytoplasm</keyword>
<evidence type="ECO:0000256" key="10">
    <source>
        <dbReference type="HAMAP-Rule" id="MF_00278"/>
    </source>
</evidence>
<dbReference type="AlphaFoldDB" id="A8A8G2"/>
<dbReference type="eggNOG" id="arCOG00089">
    <property type="taxonomic scope" value="Archaea"/>
</dbReference>
<evidence type="ECO:0000256" key="3">
    <source>
        <dbReference type="ARBA" id="ARBA00022605"/>
    </source>
</evidence>
<accession>A8A8G2</accession>
<dbReference type="PANTHER" id="PTHR42701:SF1">
    <property type="entry name" value="IMIDAZOLE GLYCEROL PHOSPHATE SYNTHASE SUBUNIT HISH"/>
    <property type="match status" value="1"/>
</dbReference>
<evidence type="ECO:0000256" key="2">
    <source>
        <dbReference type="ARBA" id="ARBA00011152"/>
    </source>
</evidence>
<evidence type="ECO:0000313" key="14">
    <source>
        <dbReference type="Proteomes" id="UP000000262"/>
    </source>
</evidence>
<dbReference type="SUPFAM" id="SSF52317">
    <property type="entry name" value="Class I glutamine amidotransferase-like"/>
    <property type="match status" value="1"/>
</dbReference>
<dbReference type="InterPro" id="IPR010139">
    <property type="entry name" value="Imidazole-glycPsynth_HisH"/>
</dbReference>
<comment type="catalytic activity">
    <reaction evidence="9 10">
        <text>L-glutamine + H2O = L-glutamate + NH4(+)</text>
        <dbReference type="Rhea" id="RHEA:15889"/>
        <dbReference type="ChEBI" id="CHEBI:15377"/>
        <dbReference type="ChEBI" id="CHEBI:28938"/>
        <dbReference type="ChEBI" id="CHEBI:29985"/>
        <dbReference type="ChEBI" id="CHEBI:58359"/>
        <dbReference type="EC" id="3.5.1.2"/>
    </reaction>
</comment>
<dbReference type="OrthoDB" id="14742at2157"/>
<feature type="active site" evidence="10 11">
    <location>
        <position position="176"/>
    </location>
</feature>